<accession>A0A5J6MM75</accession>
<evidence type="ECO:0000313" key="1">
    <source>
        <dbReference type="EMBL" id="QEX18618.1"/>
    </source>
</evidence>
<evidence type="ECO:0000313" key="2">
    <source>
        <dbReference type="Proteomes" id="UP000326202"/>
    </source>
</evidence>
<name>A0A5J6MM75_9PROT</name>
<sequence length="198" mass="22311">MKPQPIELYIKSVEQLFNPLDHSPLPDRDLDEEAEQYIVGTARELDARRPLAIILRLPERAAKHRAARDVPDAVHHYFAYRSAQAARELRELFRIGRQSLGIGLCVLAVTVAVNRAVTHYLPSSAIGSLIAEGFFIVGWVANWRPLEIFLYDWWPIKRRRDLLARLAVASVELRFEAEEGAAATGEEAPVVPMKPLAP</sequence>
<dbReference type="Proteomes" id="UP000326202">
    <property type="component" value="Chromosome"/>
</dbReference>
<reference evidence="1 2" key="1">
    <citation type="submission" date="2019-08" db="EMBL/GenBank/DDBJ databases">
        <title>Hyperibacter terrae gen. nov., sp. nov. and Hyperibacter viscosus sp. nov., two new members in the family Rhodospirillaceae isolated from the rhizosphere of Hypericum perforatum.</title>
        <authorList>
            <person name="Noviana Z."/>
        </authorList>
    </citation>
    <scope>NUCLEOTIDE SEQUENCE [LARGE SCALE GENOMIC DNA]</scope>
    <source>
        <strain evidence="1 2">R5913</strain>
    </source>
</reference>
<organism evidence="1 2">
    <name type="scientific">Hypericibacter terrae</name>
    <dbReference type="NCBI Taxonomy" id="2602015"/>
    <lineage>
        <taxon>Bacteria</taxon>
        <taxon>Pseudomonadati</taxon>
        <taxon>Pseudomonadota</taxon>
        <taxon>Alphaproteobacteria</taxon>
        <taxon>Rhodospirillales</taxon>
        <taxon>Dongiaceae</taxon>
        <taxon>Hypericibacter</taxon>
    </lineage>
</organism>
<dbReference type="RefSeq" id="WP_191908199.1">
    <property type="nucleotide sequence ID" value="NZ_CP042906.1"/>
</dbReference>
<dbReference type="AlphaFoldDB" id="A0A5J6MM75"/>
<protein>
    <submittedName>
        <fullName evidence="1">Uncharacterized protein</fullName>
    </submittedName>
</protein>
<keyword evidence="2" id="KW-1185">Reference proteome</keyword>
<gene>
    <name evidence="1" type="ORF">FRZ44_39250</name>
</gene>
<dbReference type="KEGG" id="htq:FRZ44_39250"/>
<dbReference type="EMBL" id="CP042906">
    <property type="protein sequence ID" value="QEX18618.1"/>
    <property type="molecule type" value="Genomic_DNA"/>
</dbReference>
<proteinExistence type="predicted"/>